<comment type="caution">
    <text evidence="2">The sequence shown here is derived from an EMBL/GenBank/DDBJ whole genome shotgun (WGS) entry which is preliminary data.</text>
</comment>
<dbReference type="AlphaFoldDB" id="A0A7W6RMW0"/>
<dbReference type="GO" id="GO:0015074">
    <property type="term" value="P:DNA integration"/>
    <property type="evidence" value="ECO:0007669"/>
    <property type="project" value="InterPro"/>
</dbReference>
<evidence type="ECO:0000313" key="3">
    <source>
        <dbReference type="Proteomes" id="UP000533641"/>
    </source>
</evidence>
<dbReference type="EMBL" id="JACIGM010000006">
    <property type="protein sequence ID" value="MBB4275353.1"/>
    <property type="molecule type" value="Genomic_DNA"/>
</dbReference>
<evidence type="ECO:0000256" key="1">
    <source>
        <dbReference type="ARBA" id="ARBA00023172"/>
    </source>
</evidence>
<evidence type="ECO:0000313" key="2">
    <source>
        <dbReference type="EMBL" id="MBB4275353.1"/>
    </source>
</evidence>
<dbReference type="GO" id="GO:0003677">
    <property type="term" value="F:DNA binding"/>
    <property type="evidence" value="ECO:0007669"/>
    <property type="project" value="InterPro"/>
</dbReference>
<proteinExistence type="predicted"/>
<dbReference type="Proteomes" id="UP000533641">
    <property type="component" value="Unassembled WGS sequence"/>
</dbReference>
<evidence type="ECO:0008006" key="4">
    <source>
        <dbReference type="Google" id="ProtNLM"/>
    </source>
</evidence>
<accession>A0A7W6RMW0</accession>
<name>A0A7W6RMW0_9HYPH</name>
<gene>
    <name evidence="2" type="ORF">GGE12_003142</name>
</gene>
<dbReference type="Gene3D" id="1.10.443.10">
    <property type="entry name" value="Intergrase catalytic core"/>
    <property type="match status" value="1"/>
</dbReference>
<reference evidence="2 3" key="1">
    <citation type="submission" date="2020-08" db="EMBL/GenBank/DDBJ databases">
        <title>Genomic Encyclopedia of Type Strains, Phase IV (KMG-V): Genome sequencing to study the core and pangenomes of soil and plant-associated prokaryotes.</title>
        <authorList>
            <person name="Whitman W."/>
        </authorList>
    </citation>
    <scope>NUCLEOTIDE SEQUENCE [LARGE SCALE GENOMIC DNA]</scope>
    <source>
        <strain evidence="2 3">SEMIA 402</strain>
    </source>
</reference>
<dbReference type="InterPro" id="IPR013762">
    <property type="entry name" value="Integrase-like_cat_sf"/>
</dbReference>
<dbReference type="SUPFAM" id="SSF56349">
    <property type="entry name" value="DNA breaking-rejoining enzymes"/>
    <property type="match status" value="1"/>
</dbReference>
<sequence>MIGNVFSMRTAKMEAVVTLELSDHLVDVISKTPTGDLHFITSTFNRPFTKESFGNWFGERCREAKVFKSAHGLRKLSATIAANPGATAHELMTLYGGATTQQAETYTKGADRTRLGVKSSRLVAEQIEATKTAHLIPGAGNQPKSKTKTKAI</sequence>
<organism evidence="2 3">
    <name type="scientific">Rhizobium mongolense</name>
    <dbReference type="NCBI Taxonomy" id="57676"/>
    <lineage>
        <taxon>Bacteria</taxon>
        <taxon>Pseudomonadati</taxon>
        <taxon>Pseudomonadota</taxon>
        <taxon>Alphaproteobacteria</taxon>
        <taxon>Hyphomicrobiales</taxon>
        <taxon>Rhizobiaceae</taxon>
        <taxon>Rhizobium/Agrobacterium group</taxon>
        <taxon>Rhizobium</taxon>
    </lineage>
</organism>
<keyword evidence="1" id="KW-0233">DNA recombination</keyword>
<protein>
    <recommendedName>
        <fullName evidence="4">Phage integrase family protein</fullName>
    </recommendedName>
</protein>
<dbReference type="InterPro" id="IPR011010">
    <property type="entry name" value="DNA_brk_join_enz"/>
</dbReference>
<dbReference type="GO" id="GO:0006310">
    <property type="term" value="P:DNA recombination"/>
    <property type="evidence" value="ECO:0007669"/>
    <property type="project" value="UniProtKB-KW"/>
</dbReference>